<dbReference type="SMART" id="SM00382">
    <property type="entry name" value="AAA"/>
    <property type="match status" value="1"/>
</dbReference>
<dbReference type="InterPro" id="IPR003593">
    <property type="entry name" value="AAA+_ATPase"/>
</dbReference>
<dbReference type="Proteomes" id="UP000002274">
    <property type="component" value="Chromosome"/>
</dbReference>
<gene>
    <name evidence="5" type="ordered locus">P9303_15311</name>
</gene>
<evidence type="ECO:0000256" key="2">
    <source>
        <dbReference type="ARBA" id="ARBA00022741"/>
    </source>
</evidence>
<dbReference type="BioCyc" id="PMAR59922:G1G80-1328-MONOMER"/>
<dbReference type="Pfam" id="PF00005">
    <property type="entry name" value="ABC_tran"/>
    <property type="match status" value="1"/>
</dbReference>
<dbReference type="EMBL" id="CP000554">
    <property type="protein sequence ID" value="ABM78275.1"/>
    <property type="molecule type" value="Genomic_DNA"/>
</dbReference>
<dbReference type="SUPFAM" id="SSF52540">
    <property type="entry name" value="P-loop containing nucleoside triphosphate hydrolases"/>
    <property type="match status" value="1"/>
</dbReference>
<dbReference type="PROSITE" id="PS00211">
    <property type="entry name" value="ABC_TRANSPORTER_1"/>
    <property type="match status" value="1"/>
</dbReference>
<dbReference type="InterPro" id="IPR003439">
    <property type="entry name" value="ABC_transporter-like_ATP-bd"/>
</dbReference>
<dbReference type="GO" id="GO:0140359">
    <property type="term" value="F:ABC-type transporter activity"/>
    <property type="evidence" value="ECO:0007669"/>
    <property type="project" value="UniProtKB-ARBA"/>
</dbReference>
<dbReference type="PANTHER" id="PTHR43875:SF1">
    <property type="entry name" value="OSMOPROTECTIVE COMPOUNDS UPTAKE ATP-BINDING PROTEIN GGTA"/>
    <property type="match status" value="1"/>
</dbReference>
<keyword evidence="5" id="KW-0378">Hydrolase</keyword>
<dbReference type="PANTHER" id="PTHR43875">
    <property type="entry name" value="MALTODEXTRIN IMPORT ATP-BINDING PROTEIN MSMX"/>
    <property type="match status" value="1"/>
</dbReference>
<reference evidence="5 6" key="1">
    <citation type="journal article" date="2007" name="PLoS Genet.">
        <title>Patterns and implications of gene gain and loss in the evolution of Prochlorococcus.</title>
        <authorList>
            <person name="Kettler G.C."/>
            <person name="Martiny A.C."/>
            <person name="Huang K."/>
            <person name="Zucker J."/>
            <person name="Coleman M.L."/>
            <person name="Rodrigue S."/>
            <person name="Chen F."/>
            <person name="Lapidus A."/>
            <person name="Ferriera S."/>
            <person name="Johnson J."/>
            <person name="Steglich C."/>
            <person name="Church G.M."/>
            <person name="Richardson P."/>
            <person name="Chisholm S.W."/>
        </authorList>
    </citation>
    <scope>NUCLEOTIDE SEQUENCE [LARGE SCALE GENOMIC DNA]</scope>
    <source>
        <strain evidence="5 6">MIT 9303</strain>
    </source>
</reference>
<dbReference type="GO" id="GO:0016887">
    <property type="term" value="F:ATP hydrolysis activity"/>
    <property type="evidence" value="ECO:0007669"/>
    <property type="project" value="InterPro"/>
</dbReference>
<dbReference type="RefSeq" id="WP_011826167.1">
    <property type="nucleotide sequence ID" value="NC_008820.1"/>
</dbReference>
<dbReference type="HOGENOM" id="CLU_000604_1_1_3"/>
<organism evidence="5 6">
    <name type="scientific">Prochlorococcus marinus (strain MIT 9303)</name>
    <dbReference type="NCBI Taxonomy" id="59922"/>
    <lineage>
        <taxon>Bacteria</taxon>
        <taxon>Bacillati</taxon>
        <taxon>Cyanobacteriota</taxon>
        <taxon>Cyanophyceae</taxon>
        <taxon>Synechococcales</taxon>
        <taxon>Prochlorococcaceae</taxon>
        <taxon>Prochlorococcus</taxon>
    </lineage>
</organism>
<proteinExistence type="predicted"/>
<name>A2C9W5_PROM3</name>
<dbReference type="PROSITE" id="PS50893">
    <property type="entry name" value="ABC_TRANSPORTER_2"/>
    <property type="match status" value="1"/>
</dbReference>
<keyword evidence="1" id="KW-0813">Transport</keyword>
<evidence type="ECO:0000313" key="6">
    <source>
        <dbReference type="Proteomes" id="UP000002274"/>
    </source>
</evidence>
<dbReference type="InterPro" id="IPR047641">
    <property type="entry name" value="ABC_transpr_MalK/UgpC-like"/>
</dbReference>
<dbReference type="InterPro" id="IPR008995">
    <property type="entry name" value="Mo/tungstate-bd_C_term_dom"/>
</dbReference>
<evidence type="ECO:0000259" key="4">
    <source>
        <dbReference type="PROSITE" id="PS50893"/>
    </source>
</evidence>
<dbReference type="Gene3D" id="2.40.50.100">
    <property type="match status" value="1"/>
</dbReference>
<dbReference type="AlphaFoldDB" id="A2C9W5"/>
<keyword evidence="2" id="KW-0547">Nucleotide-binding</keyword>
<evidence type="ECO:0000256" key="3">
    <source>
        <dbReference type="ARBA" id="ARBA00022840"/>
    </source>
</evidence>
<evidence type="ECO:0000313" key="5">
    <source>
        <dbReference type="EMBL" id="ABM78275.1"/>
    </source>
</evidence>
<dbReference type="STRING" id="59922.P9303_15311"/>
<dbReference type="InterPro" id="IPR027417">
    <property type="entry name" value="P-loop_NTPase"/>
</dbReference>
<accession>A2C9W5</accession>
<dbReference type="FunFam" id="3.40.50.300:FF:000042">
    <property type="entry name" value="Maltose/maltodextrin ABC transporter, ATP-binding protein"/>
    <property type="match status" value="1"/>
</dbReference>
<dbReference type="SUPFAM" id="SSF50331">
    <property type="entry name" value="MOP-like"/>
    <property type="match status" value="1"/>
</dbReference>
<protein>
    <submittedName>
        <fullName evidence="5">ABC transporter for sugars, ATP binding protein</fullName>
        <ecNumber evidence="5">3.6.3.30</ecNumber>
    </submittedName>
</protein>
<dbReference type="GO" id="GO:0055052">
    <property type="term" value="C:ATP-binding cassette (ABC) transporter complex, substrate-binding subunit-containing"/>
    <property type="evidence" value="ECO:0007669"/>
    <property type="project" value="TreeGrafter"/>
</dbReference>
<sequence length="322" mass="35745">MNLVLQNIGRRFGRNWIVRHLDLEVGEGECLALLGPSGCGKSTTLRLIAGLDQPNEGSITIAGEDVTTVSPVDRRIGMVFQSYALFPHLTVFANLALGLQVRGIAASDRKQRVASVLALMQLEDLAERHPAELSGGQRQRVALARALLRDPLVYLLDEPMSNLDAQLREDLRPQLRHLILQGSQPVIYVTHDQHEAMAMAHRIAVMRDGKIEQIGTPQELYHNPLSLFVASFIGRPQINLLPAESGIIRAIRPEHLQLSSEGIACRLVYREWLGTSQLLILESDRGPLRMLCASEITIPETIKLNWSPEKEHQFDASSGGRC</sequence>
<dbReference type="GO" id="GO:0005524">
    <property type="term" value="F:ATP binding"/>
    <property type="evidence" value="ECO:0007669"/>
    <property type="project" value="UniProtKB-KW"/>
</dbReference>
<dbReference type="Pfam" id="PF08402">
    <property type="entry name" value="TOBE_2"/>
    <property type="match status" value="1"/>
</dbReference>
<evidence type="ECO:0000256" key="1">
    <source>
        <dbReference type="ARBA" id="ARBA00022448"/>
    </source>
</evidence>
<dbReference type="InterPro" id="IPR017871">
    <property type="entry name" value="ABC_transporter-like_CS"/>
</dbReference>
<dbReference type="EC" id="3.6.3.30" evidence="5"/>
<feature type="domain" description="ABC transporter" evidence="4">
    <location>
        <begin position="3"/>
        <end position="233"/>
    </location>
</feature>
<dbReference type="Gene3D" id="3.40.50.300">
    <property type="entry name" value="P-loop containing nucleotide triphosphate hydrolases"/>
    <property type="match status" value="1"/>
</dbReference>
<dbReference type="InterPro" id="IPR013611">
    <property type="entry name" value="Transp-assoc_OB_typ2"/>
</dbReference>
<dbReference type="KEGG" id="pmf:P9303_15311"/>
<keyword evidence="3" id="KW-0067">ATP-binding</keyword>